<organism evidence="3 4">
    <name type="scientific">Nonomuraea soli</name>
    <dbReference type="NCBI Taxonomy" id="1032476"/>
    <lineage>
        <taxon>Bacteria</taxon>
        <taxon>Bacillati</taxon>
        <taxon>Actinomycetota</taxon>
        <taxon>Actinomycetes</taxon>
        <taxon>Streptosporangiales</taxon>
        <taxon>Streptosporangiaceae</taxon>
        <taxon>Nonomuraea</taxon>
    </lineage>
</organism>
<dbReference type="Proteomes" id="UP000530928">
    <property type="component" value="Unassembled WGS sequence"/>
</dbReference>
<feature type="domain" description="Amidohydrolase-related" evidence="2">
    <location>
        <begin position="25"/>
        <end position="302"/>
    </location>
</feature>
<evidence type="ECO:0000259" key="2">
    <source>
        <dbReference type="Pfam" id="PF04909"/>
    </source>
</evidence>
<protein>
    <recommendedName>
        <fullName evidence="2">Amidohydrolase-related domain-containing protein</fullName>
    </recommendedName>
</protein>
<dbReference type="InterPro" id="IPR032466">
    <property type="entry name" value="Metal_Hydrolase"/>
</dbReference>
<accession>A0A7W0CHW9</accession>
<dbReference type="RefSeq" id="WP_312894397.1">
    <property type="nucleotide sequence ID" value="NZ_BAABAM010000002.1"/>
</dbReference>
<dbReference type="EMBL" id="JACDUR010000003">
    <property type="protein sequence ID" value="MBA2891438.1"/>
    <property type="molecule type" value="Genomic_DNA"/>
</dbReference>
<comment type="caution">
    <text evidence="3">The sequence shown here is derived from an EMBL/GenBank/DDBJ whole genome shotgun (WGS) entry which is preliminary data.</text>
</comment>
<dbReference type="GO" id="GO:0016831">
    <property type="term" value="F:carboxy-lyase activity"/>
    <property type="evidence" value="ECO:0007669"/>
    <property type="project" value="InterPro"/>
</dbReference>
<dbReference type="GO" id="GO:0016787">
    <property type="term" value="F:hydrolase activity"/>
    <property type="evidence" value="ECO:0007669"/>
    <property type="project" value="InterPro"/>
</dbReference>
<reference evidence="3 4" key="1">
    <citation type="submission" date="2020-07" db="EMBL/GenBank/DDBJ databases">
        <title>Genomic Encyclopedia of Type Strains, Phase IV (KMG-IV): sequencing the most valuable type-strain genomes for metagenomic binning, comparative biology and taxonomic classification.</title>
        <authorList>
            <person name="Goeker M."/>
        </authorList>
    </citation>
    <scope>NUCLEOTIDE SEQUENCE [LARGE SCALE GENOMIC DNA]</scope>
    <source>
        <strain evidence="3 4">DSM 45533</strain>
    </source>
</reference>
<evidence type="ECO:0000256" key="1">
    <source>
        <dbReference type="ARBA" id="ARBA00023239"/>
    </source>
</evidence>
<dbReference type="AlphaFoldDB" id="A0A7W0CHW9"/>
<dbReference type="InterPro" id="IPR006680">
    <property type="entry name" value="Amidohydro-rel"/>
</dbReference>
<dbReference type="CDD" id="cd01292">
    <property type="entry name" value="metallo-dependent_hydrolases"/>
    <property type="match status" value="1"/>
</dbReference>
<dbReference type="Gene3D" id="3.20.20.140">
    <property type="entry name" value="Metal-dependent hydrolases"/>
    <property type="match status" value="1"/>
</dbReference>
<dbReference type="PANTHER" id="PTHR21240">
    <property type="entry name" value="2-AMINO-3-CARBOXYLMUCONATE-6-SEMIALDEHYDE DECARBOXYLASE"/>
    <property type="match status" value="1"/>
</dbReference>
<keyword evidence="1" id="KW-0456">Lyase</keyword>
<name>A0A7W0CHW9_9ACTN</name>
<keyword evidence="4" id="KW-1185">Reference proteome</keyword>
<dbReference type="SUPFAM" id="SSF51556">
    <property type="entry name" value="Metallo-dependent hydrolases"/>
    <property type="match status" value="1"/>
</dbReference>
<evidence type="ECO:0000313" key="3">
    <source>
        <dbReference type="EMBL" id="MBA2891438.1"/>
    </source>
</evidence>
<evidence type="ECO:0000313" key="4">
    <source>
        <dbReference type="Proteomes" id="UP000530928"/>
    </source>
</evidence>
<dbReference type="Pfam" id="PF04909">
    <property type="entry name" value="Amidohydro_2"/>
    <property type="match status" value="1"/>
</dbReference>
<proteinExistence type="predicted"/>
<sequence>MAVVGRRQARDVRHRVMELSKLVAIDVHTHAEVSASRQESLSDELKSGASGYFGAGQQRPTIAEMAAFYRERSMAAVVFTVDAETATGHPPVPNDEVAQTCADHADVLIPFAGVDPWKGKIAVAEARRLIAEYGVRGFKFHPSLQGFFPNDPIAYPLYEVLAEAGAIALFHTGQTGIGARVRGGGGIRLKYSNPMCVDDVAVDFPDLPIILAHPSFPWQDEALAVATHKPLVHIDLSGWSPKYFPPQLVQYANSLLQDKVLFGSDYPLISPDRWMADFAALPIKDAVRPKILKENAARLLGLMK</sequence>
<gene>
    <name evidence="3" type="ORF">HNR30_002779</name>
</gene>
<dbReference type="InterPro" id="IPR032465">
    <property type="entry name" value="ACMSD"/>
</dbReference>
<dbReference type="PANTHER" id="PTHR21240:SF19">
    <property type="entry name" value="CATALYTIC_ HYDROLASE"/>
    <property type="match status" value="1"/>
</dbReference>